<evidence type="ECO:0000256" key="1">
    <source>
        <dbReference type="HAMAP-Rule" id="MF_02018"/>
    </source>
</evidence>
<dbReference type="EMBL" id="LVIE01000179">
    <property type="protein sequence ID" value="OHT23598.1"/>
    <property type="molecule type" value="Genomic_DNA"/>
</dbReference>
<keyword evidence="1" id="KW-0566">Pantothenate biosynthesis</keyword>
<feature type="binding site" evidence="1">
    <location>
        <begin position="68"/>
        <end position="70"/>
    </location>
    <ligand>
        <name>CoA</name>
        <dbReference type="ChEBI" id="CHEBI:57287"/>
    </ligand>
</feature>
<evidence type="ECO:0000259" key="2">
    <source>
        <dbReference type="PROSITE" id="PS51186"/>
    </source>
</evidence>
<dbReference type="EMBL" id="ABMABF030000007">
    <property type="protein sequence ID" value="EMJ5134825.1"/>
    <property type="molecule type" value="Genomic_DNA"/>
</dbReference>
<evidence type="ECO:0000313" key="4">
    <source>
        <dbReference type="EMBL" id="OHT23598.1"/>
    </source>
</evidence>
<dbReference type="InterPro" id="IPR016181">
    <property type="entry name" value="Acyl_CoA_acyltransferase"/>
</dbReference>
<dbReference type="RefSeq" id="WP_070929023.1">
    <property type="nucleotide sequence ID" value="NZ_CANMXG010000018.1"/>
</dbReference>
<dbReference type="Gene3D" id="3.40.630.30">
    <property type="match status" value="1"/>
</dbReference>
<dbReference type="NCBIfam" id="NF033213">
    <property type="entry name" value="matur_PanM"/>
    <property type="match status" value="1"/>
</dbReference>
<dbReference type="SUPFAM" id="SSF55729">
    <property type="entry name" value="Acyl-CoA N-acyltransferases (Nat)"/>
    <property type="match status" value="1"/>
</dbReference>
<dbReference type="InterPro" id="IPR040448">
    <property type="entry name" value="PanZ_GNAT"/>
</dbReference>
<name>A0A1S1HND4_PROST</name>
<dbReference type="GO" id="GO:0016747">
    <property type="term" value="F:acyltransferase activity, transferring groups other than amino-acyl groups"/>
    <property type="evidence" value="ECO:0007669"/>
    <property type="project" value="InterPro"/>
</dbReference>
<organism evidence="4 5">
    <name type="scientific">Providencia stuartii</name>
    <dbReference type="NCBI Taxonomy" id="588"/>
    <lineage>
        <taxon>Bacteria</taxon>
        <taxon>Pseudomonadati</taxon>
        <taxon>Pseudomonadota</taxon>
        <taxon>Gammaproteobacteria</taxon>
        <taxon>Enterobacterales</taxon>
        <taxon>Morganellaceae</taxon>
        <taxon>Providencia</taxon>
    </lineage>
</organism>
<dbReference type="AlphaFoldDB" id="A0A1S1HND4"/>
<keyword evidence="4" id="KW-0808">Transferase</keyword>
<dbReference type="Proteomes" id="UP000179588">
    <property type="component" value="Unassembled WGS sequence"/>
</dbReference>
<dbReference type="InterPro" id="IPR000182">
    <property type="entry name" value="GNAT_dom"/>
</dbReference>
<dbReference type="GO" id="GO:0031638">
    <property type="term" value="P:zymogen activation"/>
    <property type="evidence" value="ECO:0007669"/>
    <property type="project" value="InterPro"/>
</dbReference>
<evidence type="ECO:0000313" key="3">
    <source>
        <dbReference type="EMBL" id="EMJ5134825.1"/>
    </source>
</evidence>
<dbReference type="OrthoDB" id="5736859at2"/>
<proteinExistence type="inferred from homology"/>
<feature type="binding site" evidence="1">
    <location>
        <begin position="74"/>
        <end position="81"/>
    </location>
    <ligand>
        <name>CoA</name>
        <dbReference type="ChEBI" id="CHEBI:57287"/>
    </ligand>
</feature>
<protein>
    <recommendedName>
        <fullName evidence="1">PanD regulatory factor</fullName>
    </recommendedName>
</protein>
<comment type="function">
    <text evidence="1">Controls both the activation and catalytic activity of PanD in a coenzyme A (CoA)-dependent fashion.</text>
</comment>
<sequence length="134" mass="15779">MKLTIIPLVDPTEQQYLDLYKIWTDQTRNHVDDLLKSEQKIYAARFNDRLLGAAKVQINHQQGIISHFLIREITRRRGVGLYLLDEICRQQPQVTHWLFSLEDVTDTNKNILIPFLLACGFTETANENQWEKRV</sequence>
<dbReference type="GO" id="GO:0015940">
    <property type="term" value="P:pantothenate biosynthetic process"/>
    <property type="evidence" value="ECO:0007669"/>
    <property type="project" value="UniProtKB-UniRule"/>
</dbReference>
<comment type="similarity">
    <text evidence="1">Belongs to the PanZ/PanM family.</text>
</comment>
<gene>
    <name evidence="1" type="primary">panZ</name>
    <name evidence="3" type="synonym">panM</name>
    <name evidence="4" type="ORF">A3Q29_06475</name>
    <name evidence="3" type="ORF">RG298_002567</name>
</gene>
<reference evidence="4 5" key="1">
    <citation type="submission" date="2016-03" db="EMBL/GenBank/DDBJ databases">
        <title>Genome sequence of Providencia stuartii strain, isolated from the salivary glands of larval Lucilia sericata.</title>
        <authorList>
            <person name="Yuan Y."/>
            <person name="Zhang Y."/>
            <person name="Fu S."/>
            <person name="Crippen T.L."/>
            <person name="Visi D."/>
            <person name="Benbow M.E."/>
            <person name="Allen M."/>
            <person name="Tomberlin J.K."/>
            <person name="Sze S.-H."/>
            <person name="Tarone A.M."/>
        </authorList>
    </citation>
    <scope>NUCLEOTIDE SEQUENCE [LARGE SCALE GENOMIC DNA]</scope>
    <source>
        <strain evidence="4 5">Crippen</strain>
    </source>
</reference>
<dbReference type="Pfam" id="PF12568">
    <property type="entry name" value="PanZ"/>
    <property type="match status" value="1"/>
</dbReference>
<dbReference type="PROSITE" id="PS51186">
    <property type="entry name" value="GNAT"/>
    <property type="match status" value="1"/>
</dbReference>
<dbReference type="InterPro" id="IPR032900">
    <property type="entry name" value="PanZ"/>
</dbReference>
<accession>A0A1S1HND4</accession>
<comment type="subunit">
    <text evidence="1">Interacts with PanD in the presence of CoA.</text>
</comment>
<feature type="domain" description="N-acetyltransferase" evidence="2">
    <location>
        <begin position="6"/>
        <end position="134"/>
    </location>
</feature>
<dbReference type="HAMAP" id="MF_02018">
    <property type="entry name" value="PanZ_PanM"/>
    <property type="match status" value="1"/>
</dbReference>
<reference evidence="3" key="2">
    <citation type="submission" date="2024-02" db="EMBL/GenBank/DDBJ databases">
        <authorList>
            <consortium name="Clinical and Environmental Microbiology Branch: Whole genome sequencing antimicrobial resistance pathogens in the healthcare setting"/>
        </authorList>
    </citation>
    <scope>NUCLEOTIDE SEQUENCE</scope>
    <source>
        <strain evidence="3">2021GO-0154</strain>
    </source>
</reference>
<comment type="caution">
    <text evidence="4">The sequence shown here is derived from an EMBL/GenBank/DDBJ whole genome shotgun (WGS) entry which is preliminary data.</text>
</comment>
<keyword evidence="5" id="KW-1185">Reference proteome</keyword>
<evidence type="ECO:0000313" key="5">
    <source>
        <dbReference type="Proteomes" id="UP000179588"/>
    </source>
</evidence>